<evidence type="ECO:0000313" key="3">
    <source>
        <dbReference type="EMBL" id="TCL60285.1"/>
    </source>
</evidence>
<dbReference type="Proteomes" id="UP000295008">
    <property type="component" value="Unassembled WGS sequence"/>
</dbReference>
<accession>A0A4R1R493</accession>
<dbReference type="PANTHER" id="PTHR43318:SF2">
    <property type="entry name" value="UDP-N-ACETYLGLUCOSAMINE 4,6-DEHYDRATASE (INVERTING)"/>
    <property type="match status" value="1"/>
</dbReference>
<sequence>MFNGKKILITGGTGSFGHQILQRLVDLHPDEIRVFSRDEKKQDDLRKLYSEFPFVKFIIGDVRDRSSLKESLNGVHYVFHAAALKQVPSCEYNVRQAILTNVEGAQNLVEAAIENGVEKVIAISTDKAVKPVNVMGMTKALQEKIMTIANQGQQRTVFACVRYGNVIGSRGSVIPHFIHLIRNHENLTITDYQMTRFVIKLDEAIDLVFKALELSIGGEIFVKKLPGIKIIDLAETMLEELDTSKQLRVEKMGVRPGEKIHEVLVSEEESLRTVEDEDYFVILPKVSLPISYQIYNHLNKMISGEYSSDKTTPLSKAEIRKVLQEEGWLNENLNHWC</sequence>
<comment type="similarity">
    <text evidence="1">Belongs to the polysaccharide synthase family.</text>
</comment>
<dbReference type="CDD" id="cd05237">
    <property type="entry name" value="UDP_invert_4-6DH_SDR_e"/>
    <property type="match status" value="1"/>
</dbReference>
<dbReference type="InterPro" id="IPR003869">
    <property type="entry name" value="Polysac_CapD-like"/>
</dbReference>
<evidence type="ECO:0000256" key="1">
    <source>
        <dbReference type="ARBA" id="ARBA00007430"/>
    </source>
</evidence>
<dbReference type="Gene3D" id="3.40.50.720">
    <property type="entry name" value="NAD(P)-binding Rossmann-like Domain"/>
    <property type="match status" value="1"/>
</dbReference>
<dbReference type="PANTHER" id="PTHR43318">
    <property type="entry name" value="UDP-N-ACETYLGLUCOSAMINE 4,6-DEHYDRATASE"/>
    <property type="match status" value="1"/>
</dbReference>
<comment type="caution">
    <text evidence="3">The sequence shown here is derived from an EMBL/GenBank/DDBJ whole genome shotgun (WGS) entry which is preliminary data.</text>
</comment>
<reference evidence="3 4" key="1">
    <citation type="submission" date="2019-03" db="EMBL/GenBank/DDBJ databases">
        <title>Genomic Encyclopedia of Type Strains, Phase IV (KMG-IV): sequencing the most valuable type-strain genomes for metagenomic binning, comparative biology and taxonomic classification.</title>
        <authorList>
            <person name="Goeker M."/>
        </authorList>
    </citation>
    <scope>NUCLEOTIDE SEQUENCE [LARGE SCALE GENOMIC DNA]</scope>
    <source>
        <strain evidence="3 4">LX-B</strain>
    </source>
</reference>
<feature type="domain" description="Polysaccharide biosynthesis protein CapD-like" evidence="2">
    <location>
        <begin position="7"/>
        <end position="282"/>
    </location>
</feature>
<protein>
    <submittedName>
        <fullName evidence="3">UDP-glucose 4-epimerase</fullName>
    </submittedName>
</protein>
<proteinExistence type="inferred from homology"/>
<dbReference type="Pfam" id="PF02719">
    <property type="entry name" value="Polysacc_synt_2"/>
    <property type="match status" value="1"/>
</dbReference>
<keyword evidence="4" id="KW-1185">Reference proteome</keyword>
<name>A0A4R1R493_HYDET</name>
<organism evidence="3 4">
    <name type="scientific">Hydrogenispora ethanolica</name>
    <dbReference type="NCBI Taxonomy" id="1082276"/>
    <lineage>
        <taxon>Bacteria</taxon>
        <taxon>Bacillati</taxon>
        <taxon>Bacillota</taxon>
        <taxon>Hydrogenispora</taxon>
    </lineage>
</organism>
<evidence type="ECO:0000313" key="4">
    <source>
        <dbReference type="Proteomes" id="UP000295008"/>
    </source>
</evidence>
<dbReference type="EMBL" id="SLUN01000036">
    <property type="protein sequence ID" value="TCL60285.1"/>
    <property type="molecule type" value="Genomic_DNA"/>
</dbReference>
<dbReference type="SUPFAM" id="SSF51735">
    <property type="entry name" value="NAD(P)-binding Rossmann-fold domains"/>
    <property type="match status" value="1"/>
</dbReference>
<dbReference type="InterPro" id="IPR036291">
    <property type="entry name" value="NAD(P)-bd_dom_sf"/>
</dbReference>
<gene>
    <name evidence="3" type="ORF">EDC14_103638</name>
</gene>
<dbReference type="RefSeq" id="WP_165908215.1">
    <property type="nucleotide sequence ID" value="NZ_SLUN01000036.1"/>
</dbReference>
<evidence type="ECO:0000259" key="2">
    <source>
        <dbReference type="Pfam" id="PF02719"/>
    </source>
</evidence>
<dbReference type="AlphaFoldDB" id="A0A4R1R493"/>
<dbReference type="InterPro" id="IPR051203">
    <property type="entry name" value="Polysaccharide_Synthase-Rel"/>
</dbReference>